<comment type="caution">
    <text evidence="1">The sequence shown here is derived from an EMBL/GenBank/DDBJ whole genome shotgun (WGS) entry which is preliminary data.</text>
</comment>
<name>A0A497YQH6_9RHOB</name>
<sequence length="248" mass="27318">MLRNFHCLVPLIYALVVVGSASEAEENASNPLAAINNTDIRYQYFDLARGADRQDAFVDGAYMLRPDLKLKYELHYNSTNATGERFNGFEKTSFKLIYFPSQKPLNDTWSVKSALGLEWILDFGDPDEGIGTGSDQIAPFGGFAFANTNTGLTLIPLVQHFASYNGSTDVSQTAMRLIALQPFGDGYWVKADIKAPYDWENDAWPATAEFQIGKNLSPGIALYADVLVGIGADRPYDQGAGIGLRFNY</sequence>
<dbReference type="AlphaFoldDB" id="A0A497YQH6"/>
<gene>
    <name evidence="1" type="ORF">CLV75_4439</name>
</gene>
<evidence type="ECO:0000313" key="1">
    <source>
        <dbReference type="EMBL" id="RLJ97641.1"/>
    </source>
</evidence>
<organism evidence="1 2">
    <name type="scientific">Ruegeria conchae</name>
    <dbReference type="NCBI Taxonomy" id="981384"/>
    <lineage>
        <taxon>Bacteria</taxon>
        <taxon>Pseudomonadati</taxon>
        <taxon>Pseudomonadota</taxon>
        <taxon>Alphaproteobacteria</taxon>
        <taxon>Rhodobacterales</taxon>
        <taxon>Roseobacteraceae</taxon>
        <taxon>Ruegeria</taxon>
    </lineage>
</organism>
<protein>
    <submittedName>
        <fullName evidence="1">Uncharacterized protein</fullName>
    </submittedName>
</protein>
<keyword evidence="2" id="KW-1185">Reference proteome</keyword>
<reference evidence="1 2" key="1">
    <citation type="submission" date="2018-10" db="EMBL/GenBank/DDBJ databases">
        <title>Genomic Encyclopedia of Archaeal and Bacterial Type Strains, Phase II (KMG-II): from individual species to whole genera.</title>
        <authorList>
            <person name="Goeker M."/>
        </authorList>
    </citation>
    <scope>NUCLEOTIDE SEQUENCE [LARGE SCALE GENOMIC DNA]</scope>
    <source>
        <strain evidence="1 2">DSM 29317</strain>
    </source>
</reference>
<dbReference type="EMBL" id="RCCT01000011">
    <property type="protein sequence ID" value="RLJ97641.1"/>
    <property type="molecule type" value="Genomic_DNA"/>
</dbReference>
<dbReference type="STRING" id="981384.GCA_000192475_00008"/>
<evidence type="ECO:0000313" key="2">
    <source>
        <dbReference type="Proteomes" id="UP000271700"/>
    </source>
</evidence>
<dbReference type="Proteomes" id="UP000271700">
    <property type="component" value="Unassembled WGS sequence"/>
</dbReference>
<proteinExistence type="predicted"/>
<dbReference type="OrthoDB" id="7701610at2"/>
<dbReference type="RefSeq" id="WP_010443742.1">
    <property type="nucleotide sequence ID" value="NZ_AEYW01000028.1"/>
</dbReference>
<accession>A0A497YQH6</accession>